<name>A0A1X0MZA8_9PSED</name>
<dbReference type="AlphaFoldDB" id="A0A1X0MZA8"/>
<keyword evidence="2" id="KW-1185">Reference proteome</keyword>
<organism evidence="1 2">
    <name type="scientific">Pseudomonas floridensis</name>
    <dbReference type="NCBI Taxonomy" id="1958950"/>
    <lineage>
        <taxon>Bacteria</taxon>
        <taxon>Pseudomonadati</taxon>
        <taxon>Pseudomonadota</taxon>
        <taxon>Gammaproteobacteria</taxon>
        <taxon>Pseudomonadales</taxon>
        <taxon>Pseudomonadaceae</taxon>
        <taxon>Pseudomonas</taxon>
    </lineage>
</organism>
<gene>
    <name evidence="1" type="ORF">BZK31_26020</name>
</gene>
<accession>A0A1X0MZA8</accession>
<reference evidence="2" key="1">
    <citation type="submission" date="2017-02" db="EMBL/GenBank/DDBJ databases">
        <title>Pseudomonas floridae sp. nov., a novel pathogenic bacterial species isolated from tomato.</title>
        <authorList>
            <person name="Timilsina S."/>
            <person name="Vallad G.E."/>
            <person name="Jones J.B."/>
        </authorList>
    </citation>
    <scope>NUCLEOTIDE SEQUENCE [LARGE SCALE GENOMIC DNA]</scope>
    <source>
        <strain evidence="2">GEV388</strain>
    </source>
</reference>
<protein>
    <submittedName>
        <fullName evidence="1">Uncharacterized protein</fullName>
    </submittedName>
</protein>
<comment type="caution">
    <text evidence="1">The sequence shown here is derived from an EMBL/GenBank/DDBJ whole genome shotgun (WGS) entry which is preliminary data.</text>
</comment>
<dbReference type="Proteomes" id="UP000192815">
    <property type="component" value="Unassembled WGS sequence"/>
</dbReference>
<proteinExistence type="predicted"/>
<sequence length="127" mass="13678">MDFPRASSKARSLLAICLAFSIDDIIPPASSHVGARVAKPRPVMKDAIELGEAMLSPFHTERAAGSIGLMFDSTQALFEAKAGEGVQQRMASAFDENRHFTGNKKPTSNRSVFSISKTYARFGSVNG</sequence>
<dbReference type="RefSeq" id="WP_083186104.1">
    <property type="nucleotide sequence ID" value="NZ_CBCRZR010000017.1"/>
</dbReference>
<evidence type="ECO:0000313" key="1">
    <source>
        <dbReference type="EMBL" id="ORC54465.1"/>
    </source>
</evidence>
<dbReference type="EMBL" id="MUIO01000132">
    <property type="protein sequence ID" value="ORC54465.1"/>
    <property type="molecule type" value="Genomic_DNA"/>
</dbReference>
<evidence type="ECO:0000313" key="2">
    <source>
        <dbReference type="Proteomes" id="UP000192815"/>
    </source>
</evidence>